<dbReference type="KEGG" id="oxy:HCG48_00310"/>
<evidence type="ECO:0000313" key="2">
    <source>
        <dbReference type="Proteomes" id="UP000500857"/>
    </source>
</evidence>
<organism evidence="1 2">
    <name type="scientific">Oxynema aestuarii AP17</name>
    <dbReference type="NCBI Taxonomy" id="2064643"/>
    <lineage>
        <taxon>Bacteria</taxon>
        <taxon>Bacillati</taxon>
        <taxon>Cyanobacteriota</taxon>
        <taxon>Cyanophyceae</taxon>
        <taxon>Oscillatoriophycideae</taxon>
        <taxon>Oscillatoriales</taxon>
        <taxon>Oscillatoriaceae</taxon>
        <taxon>Oxynema</taxon>
        <taxon>Oxynema aestuarii</taxon>
    </lineage>
</organism>
<accession>A0A6H1TRJ8</accession>
<proteinExistence type="predicted"/>
<gene>
    <name evidence="1" type="ORF">HCG48_00310</name>
</gene>
<dbReference type="EMBL" id="CP051167">
    <property type="protein sequence ID" value="QIZ69222.1"/>
    <property type="molecule type" value="Genomic_DNA"/>
</dbReference>
<reference evidence="1 2" key="1">
    <citation type="submission" date="2020-04" db="EMBL/GenBank/DDBJ databases">
        <authorList>
            <person name="Basu S."/>
            <person name="Maruthanayagam V."/>
            <person name="Chakraborty S."/>
            <person name="Pramanik A."/>
            <person name="Mukherjee J."/>
            <person name="Brink B."/>
        </authorList>
    </citation>
    <scope>NUCLEOTIDE SEQUENCE [LARGE SCALE GENOMIC DNA]</scope>
    <source>
        <strain evidence="1 2">AP17</strain>
    </source>
</reference>
<evidence type="ECO:0000313" key="1">
    <source>
        <dbReference type="EMBL" id="QIZ69222.1"/>
    </source>
</evidence>
<name>A0A6H1TRJ8_9CYAN</name>
<protein>
    <submittedName>
        <fullName evidence="1">DUF2949 domain-containing protein</fullName>
    </submittedName>
</protein>
<keyword evidence="2" id="KW-1185">Reference proteome</keyword>
<dbReference type="Pfam" id="PF11165">
    <property type="entry name" value="DUF2949"/>
    <property type="match status" value="1"/>
</dbReference>
<dbReference type="RefSeq" id="WP_168567380.1">
    <property type="nucleotide sequence ID" value="NZ_CP051167.1"/>
</dbReference>
<sequence>MTNLNYSLTPAIAFLKQELSLSNASIEMALRYSDRECGPLPTILLKYGLISVEQFDRLFTWLQREGAEIAAPVSAAWSGEPPADPEGW</sequence>
<dbReference type="AlphaFoldDB" id="A0A6H1TRJ8"/>
<dbReference type="Proteomes" id="UP000500857">
    <property type="component" value="Chromosome"/>
</dbReference>
<dbReference type="InterPro" id="IPR021336">
    <property type="entry name" value="DUF2949"/>
</dbReference>